<evidence type="ECO:0000256" key="1">
    <source>
        <dbReference type="ARBA" id="ARBA00004651"/>
    </source>
</evidence>
<comment type="similarity">
    <text evidence="10">Belongs to the insect chemoreceptor superfamily. Heteromeric odorant receptor channel (TC 1.A.69) family.</text>
</comment>
<keyword evidence="2" id="KW-1003">Cell membrane</keyword>
<comment type="caution">
    <text evidence="11">The sequence shown here is derived from an EMBL/GenBank/DDBJ whole genome shotgun (WGS) entry which is preliminary data.</text>
</comment>
<evidence type="ECO:0000256" key="2">
    <source>
        <dbReference type="ARBA" id="ARBA00022475"/>
    </source>
</evidence>
<protein>
    <recommendedName>
        <fullName evidence="10">Odorant receptor</fullName>
    </recommendedName>
</protein>
<keyword evidence="6 10" id="KW-1133">Transmembrane helix</keyword>
<feature type="transmembrane region" description="Helical" evidence="10">
    <location>
        <begin position="62"/>
        <end position="80"/>
    </location>
</feature>
<feature type="transmembrane region" description="Helical" evidence="10">
    <location>
        <begin position="158"/>
        <end position="186"/>
    </location>
</feature>
<evidence type="ECO:0000256" key="10">
    <source>
        <dbReference type="RuleBase" id="RU351113"/>
    </source>
</evidence>
<feature type="transmembrane region" description="Helical" evidence="10">
    <location>
        <begin position="255"/>
        <end position="275"/>
    </location>
</feature>
<keyword evidence="8 10" id="KW-0675">Receptor</keyword>
<dbReference type="AlphaFoldDB" id="A0AA38M8H7"/>
<organism evidence="11 12">
    <name type="scientific">Zophobas morio</name>
    <dbReference type="NCBI Taxonomy" id="2755281"/>
    <lineage>
        <taxon>Eukaryota</taxon>
        <taxon>Metazoa</taxon>
        <taxon>Ecdysozoa</taxon>
        <taxon>Arthropoda</taxon>
        <taxon>Hexapoda</taxon>
        <taxon>Insecta</taxon>
        <taxon>Pterygota</taxon>
        <taxon>Neoptera</taxon>
        <taxon>Endopterygota</taxon>
        <taxon>Coleoptera</taxon>
        <taxon>Polyphaga</taxon>
        <taxon>Cucujiformia</taxon>
        <taxon>Tenebrionidae</taxon>
        <taxon>Zophobas</taxon>
    </lineage>
</organism>
<dbReference type="PANTHER" id="PTHR21137:SF35">
    <property type="entry name" value="ODORANT RECEPTOR 19A-RELATED"/>
    <property type="match status" value="1"/>
</dbReference>
<dbReference type="PANTHER" id="PTHR21137">
    <property type="entry name" value="ODORANT RECEPTOR"/>
    <property type="match status" value="1"/>
</dbReference>
<evidence type="ECO:0000256" key="7">
    <source>
        <dbReference type="ARBA" id="ARBA00023136"/>
    </source>
</evidence>
<keyword evidence="9 10" id="KW-0807">Transducer</keyword>
<keyword evidence="12" id="KW-1185">Reference proteome</keyword>
<keyword evidence="4 10" id="KW-0812">Transmembrane</keyword>
<reference evidence="11" key="1">
    <citation type="journal article" date="2023" name="G3 (Bethesda)">
        <title>Whole genome assemblies of Zophobas morio and Tenebrio molitor.</title>
        <authorList>
            <person name="Kaur S."/>
            <person name="Stinson S.A."/>
            <person name="diCenzo G.C."/>
        </authorList>
    </citation>
    <scope>NUCLEOTIDE SEQUENCE</scope>
    <source>
        <strain evidence="11">QUZm001</strain>
    </source>
</reference>
<evidence type="ECO:0000256" key="3">
    <source>
        <dbReference type="ARBA" id="ARBA00022606"/>
    </source>
</evidence>
<comment type="subcellular location">
    <subcellularLocation>
        <location evidence="1 10">Cell membrane</location>
        <topology evidence="1 10">Multi-pass membrane protein</topology>
    </subcellularLocation>
</comment>
<evidence type="ECO:0000313" key="11">
    <source>
        <dbReference type="EMBL" id="KAJ3646492.1"/>
    </source>
</evidence>
<evidence type="ECO:0000256" key="4">
    <source>
        <dbReference type="ARBA" id="ARBA00022692"/>
    </source>
</evidence>
<sequence length="350" mass="40759">MIIVSVTEDTLTTLHFLAVKIFEHKLFIMMQVTFLGVYATALLANTYFFIKEFNMEFLNQYISVYLGLFSSVILYATLLWKQSTLKTFEDNCRPLIFHDFNLMEETHERIKKESQYTTSFIKFHLIFTLVSDCILIPVGRERKFQFGITFFQDYCHSYVLEALYLLGYPITGYMYVRIAYTLLYIVSHIKFRTYLIFDMIEHVSEGYDDQIDTELLDCDEYQKVLKARLVFMLTELIQIARVADLAAAILSGHLIPPLAVSGLLIGLSALSFVYLTENMFDAIYSNTRWTSFNKSNRKIILITMTVFQEPKRLRFTQTTSCNYEIGDRLAKTVYSFAAVMARLSDSQTIR</sequence>
<evidence type="ECO:0000256" key="8">
    <source>
        <dbReference type="ARBA" id="ARBA00023170"/>
    </source>
</evidence>
<accession>A0AA38M8H7</accession>
<keyword evidence="3 10" id="KW-0716">Sensory transduction</keyword>
<proteinExistence type="inferred from homology"/>
<name>A0AA38M8H7_9CUCU</name>
<feature type="transmembrane region" description="Helical" evidence="10">
    <location>
        <begin position="26"/>
        <end position="50"/>
    </location>
</feature>
<dbReference type="GO" id="GO:0007165">
    <property type="term" value="P:signal transduction"/>
    <property type="evidence" value="ECO:0007669"/>
    <property type="project" value="UniProtKB-KW"/>
</dbReference>
<dbReference type="GO" id="GO:0004984">
    <property type="term" value="F:olfactory receptor activity"/>
    <property type="evidence" value="ECO:0007669"/>
    <property type="project" value="InterPro"/>
</dbReference>
<evidence type="ECO:0000256" key="5">
    <source>
        <dbReference type="ARBA" id="ARBA00022725"/>
    </source>
</evidence>
<dbReference type="GO" id="GO:0005886">
    <property type="term" value="C:plasma membrane"/>
    <property type="evidence" value="ECO:0007669"/>
    <property type="project" value="UniProtKB-SubCell"/>
</dbReference>
<keyword evidence="7 10" id="KW-0472">Membrane</keyword>
<dbReference type="GO" id="GO:0005549">
    <property type="term" value="F:odorant binding"/>
    <property type="evidence" value="ECO:0007669"/>
    <property type="project" value="InterPro"/>
</dbReference>
<dbReference type="InterPro" id="IPR004117">
    <property type="entry name" value="7tm6_olfct_rcpt"/>
</dbReference>
<gene>
    <name evidence="11" type="ORF">Zmor_024078</name>
</gene>
<evidence type="ECO:0000256" key="6">
    <source>
        <dbReference type="ARBA" id="ARBA00022989"/>
    </source>
</evidence>
<evidence type="ECO:0000313" key="12">
    <source>
        <dbReference type="Proteomes" id="UP001168821"/>
    </source>
</evidence>
<feature type="transmembrane region" description="Helical" evidence="10">
    <location>
        <begin position="119"/>
        <end position="138"/>
    </location>
</feature>
<keyword evidence="5 10" id="KW-0552">Olfaction</keyword>
<dbReference type="EMBL" id="JALNTZ010000007">
    <property type="protein sequence ID" value="KAJ3646492.1"/>
    <property type="molecule type" value="Genomic_DNA"/>
</dbReference>
<dbReference type="Proteomes" id="UP001168821">
    <property type="component" value="Unassembled WGS sequence"/>
</dbReference>
<comment type="caution">
    <text evidence="10">Lacks conserved residue(s) required for the propagation of feature annotation.</text>
</comment>
<evidence type="ECO:0000256" key="9">
    <source>
        <dbReference type="ARBA" id="ARBA00023224"/>
    </source>
</evidence>